<organism evidence="1">
    <name type="scientific">Panstrongylus lignarius</name>
    <dbReference type="NCBI Taxonomy" id="156445"/>
    <lineage>
        <taxon>Eukaryota</taxon>
        <taxon>Metazoa</taxon>
        <taxon>Ecdysozoa</taxon>
        <taxon>Arthropoda</taxon>
        <taxon>Hexapoda</taxon>
        <taxon>Insecta</taxon>
        <taxon>Pterygota</taxon>
        <taxon>Neoptera</taxon>
        <taxon>Paraneoptera</taxon>
        <taxon>Hemiptera</taxon>
        <taxon>Heteroptera</taxon>
        <taxon>Panheteroptera</taxon>
        <taxon>Cimicomorpha</taxon>
        <taxon>Reduviidae</taxon>
        <taxon>Triatominae</taxon>
        <taxon>Panstrongylus</taxon>
    </lineage>
</organism>
<proteinExistence type="predicted"/>
<dbReference type="EMBL" id="GFTR01001138">
    <property type="protein sequence ID" value="JAW15288.1"/>
    <property type="molecule type" value="Transcribed_RNA"/>
</dbReference>
<name>A0A224XZ26_9HEMI</name>
<dbReference type="AlphaFoldDB" id="A0A224XZ26"/>
<evidence type="ECO:0000313" key="1">
    <source>
        <dbReference type="EMBL" id="JAW15288.1"/>
    </source>
</evidence>
<accession>A0A224XZ26</accession>
<sequence>MISYPICLLSVLVLYVVGITMRSILAGAVGWRILEAEFFITFSTKITIPAYLHLNPLTGQLLLAKDPTSWTSLSVPILHPYTLTYIP</sequence>
<reference evidence="1" key="1">
    <citation type="journal article" date="2018" name="PLoS Negl. Trop. Dis.">
        <title>An insight into the salivary gland and fat body transcriptome of Panstrongylus lignarius (Hemiptera: Heteroptera), the main vector of Chagas disease in Peru.</title>
        <authorList>
            <person name="Nevoa J.C."/>
            <person name="Mendes M.T."/>
            <person name="da Silva M.V."/>
            <person name="Soares S.C."/>
            <person name="Oliveira C.J.F."/>
            <person name="Ribeiro J.M.C."/>
        </authorList>
    </citation>
    <scope>NUCLEOTIDE SEQUENCE</scope>
</reference>
<protein>
    <submittedName>
        <fullName evidence="1">Putative secreted protein</fullName>
    </submittedName>
</protein>